<evidence type="ECO:0000313" key="11">
    <source>
        <dbReference type="EMBL" id="TFH67645.1"/>
    </source>
</evidence>
<dbReference type="Proteomes" id="UP000298133">
    <property type="component" value="Unassembled WGS sequence"/>
</dbReference>
<feature type="transmembrane region" description="Helical" evidence="10">
    <location>
        <begin position="204"/>
        <end position="226"/>
    </location>
</feature>
<comment type="caution">
    <text evidence="11">The sequence shown here is derived from an EMBL/GenBank/DDBJ whole genome shotgun (WGS) entry which is preliminary data.</text>
</comment>
<proteinExistence type="inferred from homology"/>
<keyword evidence="7 10" id="KW-0249">Electron transport</keyword>
<keyword evidence="4 10" id="KW-0288">FMN</keyword>
<evidence type="ECO:0000313" key="12">
    <source>
        <dbReference type="Proteomes" id="UP000298133"/>
    </source>
</evidence>
<dbReference type="HAMAP" id="MF_00462">
    <property type="entry name" value="RsxD_RnfD"/>
    <property type="match status" value="1"/>
</dbReference>
<accession>A0A4Y8UFQ3</accession>
<evidence type="ECO:0000256" key="5">
    <source>
        <dbReference type="ARBA" id="ARBA00022692"/>
    </source>
</evidence>
<protein>
    <recommendedName>
        <fullName evidence="10">Ion-translocating oxidoreductase complex subunit D</fullName>
        <ecNumber evidence="10">7.-.-.-</ecNumber>
    </recommendedName>
    <alternativeName>
        <fullName evidence="10">Rnf electron transport complex subunit D</fullName>
    </alternativeName>
</protein>
<keyword evidence="5 10" id="KW-0812">Transmembrane</keyword>
<keyword evidence="2 10" id="KW-0597">Phosphoprotein</keyword>
<evidence type="ECO:0000256" key="3">
    <source>
        <dbReference type="ARBA" id="ARBA00022630"/>
    </source>
</evidence>
<dbReference type="PANTHER" id="PTHR30578">
    <property type="entry name" value="ELECTRON TRANSPORT COMPLEX PROTEIN RNFD"/>
    <property type="match status" value="1"/>
</dbReference>
<organism evidence="11 12">
    <name type="scientific">Gammaproteobacteria bacterium LSUCC0057</name>
    <dbReference type="NCBI Taxonomy" id="2559237"/>
    <lineage>
        <taxon>Bacteria</taxon>
        <taxon>Pseudomonadati</taxon>
        <taxon>Pseudomonadota</taxon>
        <taxon>Gammaproteobacteria</taxon>
        <taxon>Cellvibrionales</taxon>
        <taxon>Porticoccaceae</taxon>
        <taxon>SAR92 clade</taxon>
    </lineage>
</organism>
<dbReference type="GO" id="GO:0022900">
    <property type="term" value="P:electron transport chain"/>
    <property type="evidence" value="ECO:0007669"/>
    <property type="project" value="UniProtKB-UniRule"/>
</dbReference>
<dbReference type="NCBIfam" id="TIGR01946">
    <property type="entry name" value="rnfD"/>
    <property type="match status" value="1"/>
</dbReference>
<feature type="transmembrane region" description="Helical" evidence="10">
    <location>
        <begin position="233"/>
        <end position="251"/>
    </location>
</feature>
<feature type="transmembrane region" description="Helical" evidence="10">
    <location>
        <begin position="263"/>
        <end position="280"/>
    </location>
</feature>
<comment type="function">
    <text evidence="10">Part of a membrane-bound complex that couples electron transfer with translocation of ions across the membrane.</text>
</comment>
<feature type="transmembrane region" description="Helical" evidence="10">
    <location>
        <begin position="20"/>
        <end position="39"/>
    </location>
</feature>
<evidence type="ECO:0000256" key="9">
    <source>
        <dbReference type="ARBA" id="ARBA00023136"/>
    </source>
</evidence>
<gene>
    <name evidence="11" type="primary">rsxD</name>
    <name evidence="10" type="synonym">rnfD</name>
    <name evidence="11" type="ORF">E3W66_05150</name>
</gene>
<keyword evidence="9 10" id="KW-0472">Membrane</keyword>
<comment type="cofactor">
    <cofactor evidence="10">
        <name>FMN</name>
        <dbReference type="ChEBI" id="CHEBI:58210"/>
    </cofactor>
</comment>
<evidence type="ECO:0000256" key="10">
    <source>
        <dbReference type="HAMAP-Rule" id="MF_00462"/>
    </source>
</evidence>
<keyword evidence="10" id="KW-1003">Cell membrane</keyword>
<keyword evidence="10" id="KW-0997">Cell inner membrane</keyword>
<reference evidence="11 12" key="1">
    <citation type="submission" date="2019-03" db="EMBL/GenBank/DDBJ databases">
        <title>Draft genome of Gammaproteobacteria bacterium LSUCC0057, a member of the SAR92 clade.</title>
        <authorList>
            <person name="Lanclos V.C."/>
            <person name="Doiron C."/>
            <person name="Henson M.W."/>
            <person name="Thrash J.C."/>
        </authorList>
    </citation>
    <scope>NUCLEOTIDE SEQUENCE [LARGE SCALE GENOMIC DNA]</scope>
    <source>
        <strain evidence="11 12">LSUCC0057</strain>
    </source>
</reference>
<dbReference type="InterPro" id="IPR004338">
    <property type="entry name" value="NqrB/RnfD"/>
</dbReference>
<sequence length="352" mass="37142">MVFKPVSSPHRHGALSTARVMQWVLLALIPGIAVLTWQFGWGTLINIAIATVTALLCEAAALSLRGRPVGFYLRDYSAAVTALLLAVALPPLAPWWLVVIATASAVLIAKQVYGGLGYNPFNPAMVGYVVVLISFPLQMSSWPTPLGLLSDASQPSLGPSLAAVATGTGIDGWSGATPLDLFKHGVNGQLVSDFVAAQPLFSQALLAGLGWEWVNLAFLAGGVLLLAKGIFTWHAPVAMLGSLALMALLFWDGGSSHSGGSLLLHLFSGATMLGAFFIITDPVSSAVSTRGRLIYGALIGVLIYLIRVWGNYPDGVAFAVLLGNFAAPFIDNYTLPRSYGHSRARRATEQSK</sequence>
<dbReference type="PANTHER" id="PTHR30578:SF0">
    <property type="entry name" value="ION-TRANSLOCATING OXIDOREDUCTASE COMPLEX SUBUNIT D"/>
    <property type="match status" value="1"/>
</dbReference>
<feature type="transmembrane region" description="Helical" evidence="10">
    <location>
        <begin position="71"/>
        <end position="89"/>
    </location>
</feature>
<dbReference type="GO" id="GO:0055085">
    <property type="term" value="P:transmembrane transport"/>
    <property type="evidence" value="ECO:0007669"/>
    <property type="project" value="InterPro"/>
</dbReference>
<dbReference type="EC" id="7.-.-.-" evidence="10"/>
<dbReference type="InterPro" id="IPR011303">
    <property type="entry name" value="RnfD_bac"/>
</dbReference>
<comment type="subcellular location">
    <subcellularLocation>
        <location evidence="10">Cell inner membrane</location>
        <topology evidence="10">Multi-pass membrane protein</topology>
    </subcellularLocation>
</comment>
<evidence type="ECO:0000256" key="2">
    <source>
        <dbReference type="ARBA" id="ARBA00022553"/>
    </source>
</evidence>
<feature type="transmembrane region" description="Helical" evidence="10">
    <location>
        <begin position="292"/>
        <end position="310"/>
    </location>
</feature>
<dbReference type="NCBIfam" id="NF002011">
    <property type="entry name" value="PRK00816.1"/>
    <property type="match status" value="1"/>
</dbReference>
<keyword evidence="1 10" id="KW-0813">Transport</keyword>
<dbReference type="Pfam" id="PF03116">
    <property type="entry name" value="NQR2_RnfD_RnfE"/>
    <property type="match status" value="1"/>
</dbReference>
<dbReference type="GO" id="GO:0005886">
    <property type="term" value="C:plasma membrane"/>
    <property type="evidence" value="ECO:0007669"/>
    <property type="project" value="UniProtKB-SubCell"/>
</dbReference>
<name>A0A4Y8UFQ3_9GAMM</name>
<evidence type="ECO:0000256" key="6">
    <source>
        <dbReference type="ARBA" id="ARBA00022967"/>
    </source>
</evidence>
<comment type="similarity">
    <text evidence="10">Belongs to the NqrB/RnfD family.</text>
</comment>
<keyword evidence="3 10" id="KW-0285">Flavoprotein</keyword>
<feature type="transmembrane region" description="Helical" evidence="10">
    <location>
        <begin position="316"/>
        <end position="335"/>
    </location>
</feature>
<keyword evidence="8 10" id="KW-1133">Transmembrane helix</keyword>
<feature type="modified residue" description="FMN phosphoryl threonine" evidence="10">
    <location>
        <position position="177"/>
    </location>
</feature>
<evidence type="ECO:0000256" key="1">
    <source>
        <dbReference type="ARBA" id="ARBA00022448"/>
    </source>
</evidence>
<dbReference type="EMBL" id="SPIA01000002">
    <property type="protein sequence ID" value="TFH67645.1"/>
    <property type="molecule type" value="Genomic_DNA"/>
</dbReference>
<evidence type="ECO:0000256" key="8">
    <source>
        <dbReference type="ARBA" id="ARBA00022989"/>
    </source>
</evidence>
<evidence type="ECO:0000256" key="4">
    <source>
        <dbReference type="ARBA" id="ARBA00022643"/>
    </source>
</evidence>
<dbReference type="OrthoDB" id="9776359at2"/>
<evidence type="ECO:0000256" key="7">
    <source>
        <dbReference type="ARBA" id="ARBA00022982"/>
    </source>
</evidence>
<keyword evidence="6 10" id="KW-1278">Translocase</keyword>
<keyword evidence="12" id="KW-1185">Reference proteome</keyword>
<comment type="subunit">
    <text evidence="10">The complex is composed of six subunits: RnfA, RnfB, RnfC, RnfD, RnfE and RnfG.</text>
</comment>
<feature type="transmembrane region" description="Helical" evidence="10">
    <location>
        <begin position="45"/>
        <end position="64"/>
    </location>
</feature>
<dbReference type="AlphaFoldDB" id="A0A4Y8UFQ3"/>